<feature type="compositionally biased region" description="Basic and acidic residues" evidence="1">
    <location>
        <begin position="509"/>
        <end position="518"/>
    </location>
</feature>
<dbReference type="InParanoid" id="A8PD19"/>
<dbReference type="GeneID" id="6017156"/>
<feature type="compositionally biased region" description="Low complexity" evidence="1">
    <location>
        <begin position="67"/>
        <end position="94"/>
    </location>
</feature>
<keyword evidence="3" id="KW-1185">Reference proteome</keyword>
<sequence>MASQSTVPTSPSSTGAIASPPINPLQLARVTKKVMDRLAPFCGIQPLADHGHCSTVDLHCSRSTSRFGGSESSASPFGSPFSSPSITPSPSISGLNIQNRTRSGSGSGSLSLKQSGSHTPSLTQAPHTTSGSPHTPPPGIGTKTPSTPSIRAVVSKLRSRVAKLIDALDVHMKSCCAAYEMCNEALDGLKASEPSASNDLANEASDRVNLNEEGLDGVNEAPKSTSNEQEKQVLLLKYASISLKLAQQTEKVFRDVRQSVYKIAAQTKETSTTSNPVYVLVPPGPGQPPTLRKPLKEISLDLVANLGLFQEFTRMVEESVGWWGWVLGDLQSEVTVEGEKNRQDNEEEGRESEDAQGEKNNERRNVESLLYPSRSNLLVTEHAREWWTKQREEWQTYRDIISTLQDQYPSLLPHSTRAMNGEIFDTPANERSHDDEDEEIETPEGYIRVSRRNPVHPGAQTSSPSGARTLFRRLSSPKRFRSMSQSPSKGERPARRGSSMSLKNLVVGDGEKDSRDPDLKLKGFLMCGSGSGRGIGIGKTATIQRDDGAKRSKSWVRRGQQSTTEGSDGGDVQDGKPQVKRSRSLWRRRGGTQSEDVHVSA</sequence>
<comment type="caution">
    <text evidence="2">The sequence shown here is derived from an EMBL/GenBank/DDBJ whole genome shotgun (WGS) entry which is preliminary data.</text>
</comment>
<dbReference type="eggNOG" id="ENOG502RBQK">
    <property type="taxonomic scope" value="Eukaryota"/>
</dbReference>
<dbReference type="Proteomes" id="UP000001861">
    <property type="component" value="Unassembled WGS sequence"/>
</dbReference>
<evidence type="ECO:0000313" key="2">
    <source>
        <dbReference type="EMBL" id="EAU81309.2"/>
    </source>
</evidence>
<evidence type="ECO:0000313" key="3">
    <source>
        <dbReference type="Proteomes" id="UP000001861"/>
    </source>
</evidence>
<dbReference type="KEGG" id="cci:CC1G_07239"/>
<feature type="compositionally biased region" description="Low complexity" evidence="1">
    <location>
        <begin position="1"/>
        <end position="14"/>
    </location>
</feature>
<feature type="region of interest" description="Disordered" evidence="1">
    <location>
        <begin position="335"/>
        <end position="366"/>
    </location>
</feature>
<accession>A8PD19</accession>
<dbReference type="EMBL" id="AACS02000006">
    <property type="protein sequence ID" value="EAU81309.2"/>
    <property type="molecule type" value="Genomic_DNA"/>
</dbReference>
<organism evidence="2 3">
    <name type="scientific">Coprinopsis cinerea (strain Okayama-7 / 130 / ATCC MYA-4618 / FGSC 9003)</name>
    <name type="common">Inky cap fungus</name>
    <name type="synonym">Hormographiella aspergillata</name>
    <dbReference type="NCBI Taxonomy" id="240176"/>
    <lineage>
        <taxon>Eukaryota</taxon>
        <taxon>Fungi</taxon>
        <taxon>Dikarya</taxon>
        <taxon>Basidiomycota</taxon>
        <taxon>Agaricomycotina</taxon>
        <taxon>Agaricomycetes</taxon>
        <taxon>Agaricomycetidae</taxon>
        <taxon>Agaricales</taxon>
        <taxon>Agaricineae</taxon>
        <taxon>Psathyrellaceae</taxon>
        <taxon>Coprinopsis</taxon>
    </lineage>
</organism>
<feature type="region of interest" description="Disordered" evidence="1">
    <location>
        <begin position="530"/>
        <end position="601"/>
    </location>
</feature>
<feature type="region of interest" description="Disordered" evidence="1">
    <location>
        <begin position="61"/>
        <end position="148"/>
    </location>
</feature>
<dbReference type="VEuPathDB" id="FungiDB:CC1G_07239"/>
<name>A8PD19_COPC7</name>
<feature type="region of interest" description="Disordered" evidence="1">
    <location>
        <begin position="1"/>
        <end position="21"/>
    </location>
</feature>
<dbReference type="OrthoDB" id="3056056at2759"/>
<feature type="compositionally biased region" description="Basic and acidic residues" evidence="1">
    <location>
        <begin position="352"/>
        <end position="366"/>
    </location>
</feature>
<reference evidence="2 3" key="1">
    <citation type="journal article" date="2010" name="Proc. Natl. Acad. Sci. U.S.A.">
        <title>Insights into evolution of multicellular fungi from the assembled chromosomes of the mushroom Coprinopsis cinerea (Coprinus cinereus).</title>
        <authorList>
            <person name="Stajich J.E."/>
            <person name="Wilke S.K."/>
            <person name="Ahren D."/>
            <person name="Au C.H."/>
            <person name="Birren B.W."/>
            <person name="Borodovsky M."/>
            <person name="Burns C."/>
            <person name="Canback B."/>
            <person name="Casselton L.A."/>
            <person name="Cheng C.K."/>
            <person name="Deng J."/>
            <person name="Dietrich F.S."/>
            <person name="Fargo D.C."/>
            <person name="Farman M.L."/>
            <person name="Gathman A.C."/>
            <person name="Goldberg J."/>
            <person name="Guigo R."/>
            <person name="Hoegger P.J."/>
            <person name="Hooker J.B."/>
            <person name="Huggins A."/>
            <person name="James T.Y."/>
            <person name="Kamada T."/>
            <person name="Kilaru S."/>
            <person name="Kodira C."/>
            <person name="Kues U."/>
            <person name="Kupfer D."/>
            <person name="Kwan H.S."/>
            <person name="Lomsadze A."/>
            <person name="Li W."/>
            <person name="Lilly W.W."/>
            <person name="Ma L.J."/>
            <person name="Mackey A.J."/>
            <person name="Manning G."/>
            <person name="Martin F."/>
            <person name="Muraguchi H."/>
            <person name="Natvig D.O."/>
            <person name="Palmerini H."/>
            <person name="Ramesh M.A."/>
            <person name="Rehmeyer C.J."/>
            <person name="Roe B.A."/>
            <person name="Shenoy N."/>
            <person name="Stanke M."/>
            <person name="Ter-Hovhannisyan V."/>
            <person name="Tunlid A."/>
            <person name="Velagapudi R."/>
            <person name="Vision T.J."/>
            <person name="Zeng Q."/>
            <person name="Zolan M.E."/>
            <person name="Pukkila P.J."/>
        </authorList>
    </citation>
    <scope>NUCLEOTIDE SEQUENCE [LARGE SCALE GENOMIC DNA]</scope>
    <source>
        <strain evidence="3">Okayama-7 / 130 / ATCC MYA-4618 / FGSC 9003</strain>
    </source>
</reference>
<evidence type="ECO:0000256" key="1">
    <source>
        <dbReference type="SAM" id="MobiDB-lite"/>
    </source>
</evidence>
<feature type="region of interest" description="Disordered" evidence="1">
    <location>
        <begin position="426"/>
        <end position="518"/>
    </location>
</feature>
<feature type="compositionally biased region" description="Low complexity" evidence="1">
    <location>
        <begin position="108"/>
        <end position="117"/>
    </location>
</feature>
<proteinExistence type="predicted"/>
<dbReference type="HOGENOM" id="CLU_454150_0_0_1"/>
<feature type="compositionally biased region" description="Basic residues" evidence="1">
    <location>
        <begin position="578"/>
        <end position="590"/>
    </location>
</feature>
<dbReference type="AlphaFoldDB" id="A8PD19"/>
<dbReference type="RefSeq" id="XP_001840509.2">
    <property type="nucleotide sequence ID" value="XM_001840457.2"/>
</dbReference>
<gene>
    <name evidence="2" type="ORF">CC1G_07239</name>
</gene>
<protein>
    <submittedName>
        <fullName evidence="2">Uncharacterized protein</fullName>
    </submittedName>
</protein>